<name>A0A9J5Y796_SOLCO</name>
<proteinExistence type="predicted"/>
<evidence type="ECO:0000256" key="1">
    <source>
        <dbReference type="SAM" id="MobiDB-lite"/>
    </source>
</evidence>
<organism evidence="2 3">
    <name type="scientific">Solanum commersonii</name>
    <name type="common">Commerson's wild potato</name>
    <name type="synonym">Commerson's nightshade</name>
    <dbReference type="NCBI Taxonomy" id="4109"/>
    <lineage>
        <taxon>Eukaryota</taxon>
        <taxon>Viridiplantae</taxon>
        <taxon>Streptophyta</taxon>
        <taxon>Embryophyta</taxon>
        <taxon>Tracheophyta</taxon>
        <taxon>Spermatophyta</taxon>
        <taxon>Magnoliopsida</taxon>
        <taxon>eudicotyledons</taxon>
        <taxon>Gunneridae</taxon>
        <taxon>Pentapetalae</taxon>
        <taxon>asterids</taxon>
        <taxon>lamiids</taxon>
        <taxon>Solanales</taxon>
        <taxon>Solanaceae</taxon>
        <taxon>Solanoideae</taxon>
        <taxon>Solaneae</taxon>
        <taxon>Solanum</taxon>
    </lineage>
</organism>
<accession>A0A9J5Y796</accession>
<feature type="region of interest" description="Disordered" evidence="1">
    <location>
        <begin position="237"/>
        <end position="268"/>
    </location>
</feature>
<evidence type="ECO:0000313" key="2">
    <source>
        <dbReference type="EMBL" id="KAG5595767.1"/>
    </source>
</evidence>
<reference evidence="2 3" key="1">
    <citation type="submission" date="2020-09" db="EMBL/GenBank/DDBJ databases">
        <title>De no assembly of potato wild relative species, Solanum commersonii.</title>
        <authorList>
            <person name="Cho K."/>
        </authorList>
    </citation>
    <scope>NUCLEOTIDE SEQUENCE [LARGE SCALE GENOMIC DNA]</scope>
    <source>
        <strain evidence="2">LZ3.2</strain>
        <tissue evidence="2">Leaf</tissue>
    </source>
</reference>
<comment type="caution">
    <text evidence="2">The sequence shown here is derived from an EMBL/GenBank/DDBJ whole genome shotgun (WGS) entry which is preliminary data.</text>
</comment>
<dbReference type="OrthoDB" id="1306244at2759"/>
<feature type="compositionally biased region" description="Acidic residues" evidence="1">
    <location>
        <begin position="237"/>
        <end position="266"/>
    </location>
</feature>
<protein>
    <submittedName>
        <fullName evidence="2">Uncharacterized protein</fullName>
    </submittedName>
</protein>
<dbReference type="Proteomes" id="UP000824120">
    <property type="component" value="Chromosome 7"/>
</dbReference>
<dbReference type="EMBL" id="JACXVP010000007">
    <property type="protein sequence ID" value="KAG5595767.1"/>
    <property type="molecule type" value="Genomic_DNA"/>
</dbReference>
<evidence type="ECO:0000313" key="3">
    <source>
        <dbReference type="Proteomes" id="UP000824120"/>
    </source>
</evidence>
<keyword evidence="3" id="KW-1185">Reference proteome</keyword>
<gene>
    <name evidence="2" type="ORF">H5410_036999</name>
</gene>
<dbReference type="AlphaFoldDB" id="A0A9J5Y796"/>
<sequence length="317" mass="35614">MGENALPGAGQTRLAKGQSYAAHFGHIGSARVEKERFQKFNSRTNRLAPQNFGKKAVIHYGEEWYNCQQEAKYIGDEYVNGEQLLAEFPYIHAQVLALGLQYIFVDQSECNLGIVHEFYGNWNTHHVRYLRALEIEKEIHDVCPPHSPHFVCHLVDVTNTKAHHQSQGKVLSIADRQAWDDKCMRRMYGMAELQLRIGSHSVTEDELETLAERYLLTDSVMYMCWIGLVFQEPIDDYDATTDEDDGPEEDESNDIGPGDDDTDTGDSDGRGLEQCLSLIGAMEARRAKLRLTGTLFNALTARCASLPGVILACCPKA</sequence>